<feature type="domain" description="Core-binding (CB)" evidence="7">
    <location>
        <begin position="114"/>
        <end position="200"/>
    </location>
</feature>
<sequence length="421" mass="48579">MSSLPRGVTFVLKDKNSKKPTPIILLFIHDKTRTKIYTGESIDPGQWNFDDQKAFTRGFASNVRLNRLLELYAAKLWEFYTACKVRGVIPNDNDLRESIHLEIEEEETVPVRITTLWDVFSDFVTIAEAKGKERSAQVYRALENHLRSFEKAKKETVSFDTIDLRFFDKFTTYLLNKVKLTDNTIAKQISTLKRILTFATERGYNSNLGYQNKKFNWQRKETPVIALTAEEVEQLENLTIPANKTYLENARNLFLLGIYTGLRYGDLSSIRPEHVRPDHLRIITHKTKQNLSIPLTANARQIIDLYLAGLVRPISNQRLNDYIKEVCELAQINAPTEKVLFRGGERICKTVPKWKLLGSHSGRKSFVTLSLEKGLRPQIVMAISGHKDYKSFKRYISITDDQVMKEFSKVNEMPEVLKKAI</sequence>
<keyword evidence="4" id="KW-0233">DNA recombination</keyword>
<evidence type="ECO:0000256" key="1">
    <source>
        <dbReference type="ARBA" id="ARBA00008857"/>
    </source>
</evidence>
<comment type="similarity">
    <text evidence="1">Belongs to the 'phage' integrase family.</text>
</comment>
<dbReference type="PROSITE" id="PS51898">
    <property type="entry name" value="TYR_RECOMBINASE"/>
    <property type="match status" value="1"/>
</dbReference>
<dbReference type="RefSeq" id="WP_313978919.1">
    <property type="nucleotide sequence ID" value="NZ_JASJOS010000005.1"/>
</dbReference>
<evidence type="ECO:0000256" key="5">
    <source>
        <dbReference type="PROSITE-ProRule" id="PRU01248"/>
    </source>
</evidence>
<dbReference type="CDD" id="cd01185">
    <property type="entry name" value="INTN1_C_like"/>
    <property type="match status" value="1"/>
</dbReference>
<dbReference type="PROSITE" id="PS51900">
    <property type="entry name" value="CB"/>
    <property type="match status" value="1"/>
</dbReference>
<dbReference type="Proteomes" id="UP001241110">
    <property type="component" value="Unassembled WGS sequence"/>
</dbReference>
<accession>A0AAE3U5Z4</accession>
<dbReference type="PANTHER" id="PTHR30349:SF64">
    <property type="entry name" value="PROPHAGE INTEGRASE INTD-RELATED"/>
    <property type="match status" value="1"/>
</dbReference>
<protein>
    <submittedName>
        <fullName evidence="8">Site-specific integrase</fullName>
    </submittedName>
</protein>
<dbReference type="AlphaFoldDB" id="A0AAE3U5Z4"/>
<dbReference type="EMBL" id="JASJOS010000005">
    <property type="protein sequence ID" value="MDJ1481319.1"/>
    <property type="molecule type" value="Genomic_DNA"/>
</dbReference>
<keyword evidence="2" id="KW-0229">DNA integration</keyword>
<dbReference type="InterPro" id="IPR010998">
    <property type="entry name" value="Integrase_recombinase_N"/>
</dbReference>
<dbReference type="InterPro" id="IPR044068">
    <property type="entry name" value="CB"/>
</dbReference>
<evidence type="ECO:0000256" key="4">
    <source>
        <dbReference type="ARBA" id="ARBA00023172"/>
    </source>
</evidence>
<evidence type="ECO:0000259" key="6">
    <source>
        <dbReference type="PROSITE" id="PS51898"/>
    </source>
</evidence>
<dbReference type="Pfam" id="PF13102">
    <property type="entry name" value="Phage_int_SAM_5"/>
    <property type="match status" value="1"/>
</dbReference>
<dbReference type="InterPro" id="IPR013762">
    <property type="entry name" value="Integrase-like_cat_sf"/>
</dbReference>
<evidence type="ECO:0000259" key="7">
    <source>
        <dbReference type="PROSITE" id="PS51900"/>
    </source>
</evidence>
<proteinExistence type="inferred from homology"/>
<keyword evidence="3 5" id="KW-0238">DNA-binding</keyword>
<evidence type="ECO:0000256" key="3">
    <source>
        <dbReference type="ARBA" id="ARBA00023125"/>
    </source>
</evidence>
<evidence type="ECO:0000313" key="9">
    <source>
        <dbReference type="Proteomes" id="UP001241110"/>
    </source>
</evidence>
<dbReference type="Gene3D" id="1.10.150.130">
    <property type="match status" value="1"/>
</dbReference>
<dbReference type="InterPro" id="IPR025269">
    <property type="entry name" value="SAM-like_dom"/>
</dbReference>
<name>A0AAE3U5Z4_9BACT</name>
<gene>
    <name evidence="8" type="ORF">QNI16_12550</name>
</gene>
<organism evidence="8 9">
    <name type="scientific">Xanthocytophaga flava</name>
    <dbReference type="NCBI Taxonomy" id="3048013"/>
    <lineage>
        <taxon>Bacteria</taxon>
        <taxon>Pseudomonadati</taxon>
        <taxon>Bacteroidota</taxon>
        <taxon>Cytophagia</taxon>
        <taxon>Cytophagales</taxon>
        <taxon>Rhodocytophagaceae</taxon>
        <taxon>Xanthocytophaga</taxon>
    </lineage>
</organism>
<dbReference type="SUPFAM" id="SSF56349">
    <property type="entry name" value="DNA breaking-rejoining enzymes"/>
    <property type="match status" value="1"/>
</dbReference>
<dbReference type="PANTHER" id="PTHR30349">
    <property type="entry name" value="PHAGE INTEGRASE-RELATED"/>
    <property type="match status" value="1"/>
</dbReference>
<evidence type="ECO:0000313" key="8">
    <source>
        <dbReference type="EMBL" id="MDJ1481319.1"/>
    </source>
</evidence>
<reference evidence="8" key="1">
    <citation type="submission" date="2023-05" db="EMBL/GenBank/DDBJ databases">
        <authorList>
            <person name="Zhang X."/>
        </authorList>
    </citation>
    <scope>NUCLEOTIDE SEQUENCE</scope>
    <source>
        <strain evidence="8">YF14B1</strain>
    </source>
</reference>
<dbReference type="InterPro" id="IPR050090">
    <property type="entry name" value="Tyrosine_recombinase_XerCD"/>
</dbReference>
<dbReference type="InterPro" id="IPR011010">
    <property type="entry name" value="DNA_brk_join_enz"/>
</dbReference>
<feature type="domain" description="Tyr recombinase" evidence="6">
    <location>
        <begin position="222"/>
        <end position="408"/>
    </location>
</feature>
<dbReference type="InterPro" id="IPR002104">
    <property type="entry name" value="Integrase_catalytic"/>
</dbReference>
<dbReference type="Gene3D" id="1.10.443.10">
    <property type="entry name" value="Intergrase catalytic core"/>
    <property type="match status" value="1"/>
</dbReference>
<comment type="caution">
    <text evidence="8">The sequence shown here is derived from an EMBL/GenBank/DDBJ whole genome shotgun (WGS) entry which is preliminary data.</text>
</comment>
<evidence type="ECO:0000256" key="2">
    <source>
        <dbReference type="ARBA" id="ARBA00022908"/>
    </source>
</evidence>
<dbReference type="Pfam" id="PF00589">
    <property type="entry name" value="Phage_integrase"/>
    <property type="match status" value="1"/>
</dbReference>
<dbReference type="GO" id="GO:0003677">
    <property type="term" value="F:DNA binding"/>
    <property type="evidence" value="ECO:0007669"/>
    <property type="project" value="UniProtKB-UniRule"/>
</dbReference>
<dbReference type="GO" id="GO:0015074">
    <property type="term" value="P:DNA integration"/>
    <property type="evidence" value="ECO:0007669"/>
    <property type="project" value="UniProtKB-KW"/>
</dbReference>
<dbReference type="GO" id="GO:0006310">
    <property type="term" value="P:DNA recombination"/>
    <property type="evidence" value="ECO:0007669"/>
    <property type="project" value="UniProtKB-KW"/>
</dbReference>